<evidence type="ECO:0000256" key="21">
    <source>
        <dbReference type="ARBA" id="ARBA00043979"/>
    </source>
</evidence>
<dbReference type="GO" id="GO:0016597">
    <property type="term" value="F:amino acid binding"/>
    <property type="evidence" value="ECO:0007669"/>
    <property type="project" value="InterPro"/>
</dbReference>
<evidence type="ECO:0000256" key="19">
    <source>
        <dbReference type="ARBA" id="ARBA00023268"/>
    </source>
</evidence>
<dbReference type="InterPro" id="IPR005480">
    <property type="entry name" value="CPSase_lsu_oligo"/>
</dbReference>
<keyword evidence="7" id="KW-0021">Allosteric enzyme</keyword>
<comment type="function">
    <text evidence="29">Multifunctional protein that encodes the first 3 enzymatic activities of the de novo pyrimidine pathway: carbamoylphosphate synthetase (CPSase; EC 6.3.5.5), aspartate transcarbamylase (ATCase; EC 2.1.3.2) and dihydroorotase (DHOase; EC 3.5.2.3). The CPSase-function is accomplished in 2 steps, by a glutamine-dependent amidotransferase activity (GATase) that binds and cleaves glutamine to produce ammonia, followed by an ammonium-dependent carbamoyl phosphate synthetase, which reacts with the ammonia, hydrogencarbonate and ATP to form carbamoyl phosphate. The endogenously produced carbamoyl phosphate is sequestered and channeled to the ATCase active site. ATCase then catalyzes the formation of carbamoyl-L-aspartate from L-aspartate and carbamoyl phosphate. In the last step, DHOase catalyzes the cyclization of carbamoyl aspartate to dihydroorotate.</text>
</comment>
<dbReference type="FunFam" id="3.40.50.20:FF:000012">
    <property type="entry name" value="Carbamoyl-phosphate synthase 1, mitochondrial"/>
    <property type="match status" value="1"/>
</dbReference>
<dbReference type="SMART" id="SM01096">
    <property type="entry name" value="CPSase_L_D3"/>
    <property type="match status" value="1"/>
</dbReference>
<evidence type="ECO:0000256" key="3">
    <source>
        <dbReference type="ARBA" id="ARBA00004812"/>
    </source>
</evidence>
<keyword evidence="17" id="KW-0315">Glutamine amidotransferase</keyword>
<dbReference type="FunFam" id="3.40.50.880:FF:000006">
    <property type="entry name" value="Carbamoyl-phosphate synthase 1, mitochondrial"/>
    <property type="match status" value="1"/>
</dbReference>
<evidence type="ECO:0000256" key="15">
    <source>
        <dbReference type="ARBA" id="ARBA00022833"/>
    </source>
</evidence>
<dbReference type="NCBIfam" id="TIGR00670">
    <property type="entry name" value="asp_carb_tr"/>
    <property type="match status" value="1"/>
</dbReference>
<comment type="similarity">
    <text evidence="23">In the 2nd section; belongs to the CarB family.</text>
</comment>
<dbReference type="GO" id="GO:0004070">
    <property type="term" value="F:aspartate carbamoyltransferase activity"/>
    <property type="evidence" value="ECO:0007669"/>
    <property type="project" value="UniProtKB-EC"/>
</dbReference>
<evidence type="ECO:0000256" key="9">
    <source>
        <dbReference type="ARBA" id="ARBA00022598"/>
    </source>
</evidence>
<evidence type="ECO:0000256" key="26">
    <source>
        <dbReference type="ARBA" id="ARBA00048816"/>
    </source>
</evidence>
<comment type="subcellular location">
    <subcellularLocation>
        <location evidence="2">Cytoplasm</location>
    </subcellularLocation>
</comment>
<dbReference type="InterPro" id="IPR006680">
    <property type="entry name" value="Amidohydro-rel"/>
</dbReference>
<evidence type="ECO:0000256" key="30">
    <source>
        <dbReference type="PROSITE-ProRule" id="PRU00409"/>
    </source>
</evidence>
<keyword evidence="11" id="KW-0479">Metal-binding</keyword>
<dbReference type="CDD" id="cd01744">
    <property type="entry name" value="GATase1_CPSase"/>
    <property type="match status" value="1"/>
</dbReference>
<keyword evidence="16 30" id="KW-0067">ATP-binding</keyword>
<dbReference type="InterPro" id="IPR011761">
    <property type="entry name" value="ATP-grasp"/>
</dbReference>
<dbReference type="NCBIfam" id="TIGR01368">
    <property type="entry name" value="CPSaseIIsmall"/>
    <property type="match status" value="1"/>
</dbReference>
<feature type="domain" description="MGS-like" evidence="32">
    <location>
        <begin position="1318"/>
        <end position="1473"/>
    </location>
</feature>
<dbReference type="InterPro" id="IPR029062">
    <property type="entry name" value="Class_I_gatase-like"/>
</dbReference>
<dbReference type="Gene3D" id="3.40.50.1380">
    <property type="entry name" value="Methylglyoxal synthase-like domain"/>
    <property type="match status" value="1"/>
</dbReference>
<dbReference type="PROSITE" id="PS51273">
    <property type="entry name" value="GATASE_TYPE_1"/>
    <property type="match status" value="1"/>
</dbReference>
<dbReference type="InterPro" id="IPR005479">
    <property type="entry name" value="CPAse_ATP-bd"/>
</dbReference>
<dbReference type="NCBIfam" id="NF003671">
    <property type="entry name" value="PRK05294.1"/>
    <property type="match status" value="1"/>
</dbReference>
<evidence type="ECO:0000256" key="20">
    <source>
        <dbReference type="ARBA" id="ARBA00043968"/>
    </source>
</evidence>
<comment type="similarity">
    <text evidence="20">In the 3rd section; belongs to the metallo-dependent hydrolases superfamily. DHOase family. CAD subfamily.</text>
</comment>
<dbReference type="InterPro" id="IPR006132">
    <property type="entry name" value="Asp/Orn_carbamoyltranf_P-bd"/>
</dbReference>
<dbReference type="PANTHER" id="PTHR11405">
    <property type="entry name" value="CARBAMOYLTRANSFERASE FAMILY MEMBER"/>
    <property type="match status" value="1"/>
</dbReference>
<comment type="catalytic activity">
    <reaction evidence="24">
        <text>hydrogencarbonate + NH4(+) + 2 ATP = carbamoyl phosphate + 2 ADP + phosphate + 2 H(+)</text>
        <dbReference type="Rhea" id="RHEA:18029"/>
        <dbReference type="ChEBI" id="CHEBI:15378"/>
        <dbReference type="ChEBI" id="CHEBI:17544"/>
        <dbReference type="ChEBI" id="CHEBI:28938"/>
        <dbReference type="ChEBI" id="CHEBI:30616"/>
        <dbReference type="ChEBI" id="CHEBI:43474"/>
        <dbReference type="ChEBI" id="CHEBI:58228"/>
        <dbReference type="ChEBI" id="CHEBI:456216"/>
        <dbReference type="EC" id="6.3.4.16"/>
    </reaction>
</comment>
<evidence type="ECO:0000256" key="10">
    <source>
        <dbReference type="ARBA" id="ARBA00022679"/>
    </source>
</evidence>
<evidence type="ECO:0000256" key="8">
    <source>
        <dbReference type="ARBA" id="ARBA00022553"/>
    </source>
</evidence>
<dbReference type="GO" id="GO:0004087">
    <property type="term" value="F:carbamoyl-phosphate synthase (ammonia) activity"/>
    <property type="evidence" value="ECO:0007669"/>
    <property type="project" value="UniProtKB-EC"/>
</dbReference>
<evidence type="ECO:0000256" key="5">
    <source>
        <dbReference type="ARBA" id="ARBA00004880"/>
    </source>
</evidence>
<evidence type="ECO:0000256" key="22">
    <source>
        <dbReference type="ARBA" id="ARBA00043984"/>
    </source>
</evidence>
<name>A0A1B6DTX5_9HEMI</name>
<keyword evidence="18" id="KW-0665">Pyrimidine biosynthesis</keyword>
<feature type="domain" description="ATP-grasp" evidence="31">
    <location>
        <begin position="528"/>
        <end position="720"/>
    </location>
</feature>
<comment type="similarity">
    <text evidence="22">In the N-terminal section; belongs to the CarA family.</text>
</comment>
<dbReference type="PROSITE" id="PS00866">
    <property type="entry name" value="CPSASE_1"/>
    <property type="match status" value="1"/>
</dbReference>
<dbReference type="CDD" id="cd01423">
    <property type="entry name" value="MGS_CPS_I_III"/>
    <property type="match status" value="1"/>
</dbReference>
<dbReference type="Pfam" id="PF02729">
    <property type="entry name" value="OTCace_N"/>
    <property type="match status" value="1"/>
</dbReference>
<dbReference type="PRINTS" id="PR00099">
    <property type="entry name" value="CPSGATASE"/>
</dbReference>
<dbReference type="FunFam" id="3.40.50.1370:FF:000005">
    <property type="entry name" value="CAD protein-like isoform X1"/>
    <property type="match status" value="1"/>
</dbReference>
<dbReference type="PROSITE" id="PS00867">
    <property type="entry name" value="CPSASE_2"/>
    <property type="match status" value="2"/>
</dbReference>
<dbReference type="GO" id="GO:0006526">
    <property type="term" value="P:L-arginine biosynthetic process"/>
    <property type="evidence" value="ECO:0007669"/>
    <property type="project" value="TreeGrafter"/>
</dbReference>
<accession>A0A1B6DTX5</accession>
<dbReference type="PROSITE" id="PS00097">
    <property type="entry name" value="CARBAMOYLTRANSFERASE"/>
    <property type="match status" value="1"/>
</dbReference>
<dbReference type="PROSITE" id="PS50975">
    <property type="entry name" value="ATP_GRASP"/>
    <property type="match status" value="2"/>
</dbReference>
<evidence type="ECO:0000256" key="1">
    <source>
        <dbReference type="ARBA" id="ARBA00001947"/>
    </source>
</evidence>
<comment type="pathway">
    <text evidence="3">Pyrimidine metabolism; UMP biosynthesis via de novo pathway; (S)-dihydroorotate from bicarbonate: step 1/3.</text>
</comment>
<reference evidence="33" key="1">
    <citation type="submission" date="2015-12" db="EMBL/GenBank/DDBJ databases">
        <title>De novo transcriptome assembly of four potential Pierce s Disease insect vectors from Arizona vineyards.</title>
        <authorList>
            <person name="Tassone E.E."/>
        </authorList>
    </citation>
    <scope>NUCLEOTIDE SEQUENCE</scope>
</reference>
<dbReference type="Pfam" id="PF00117">
    <property type="entry name" value="GATase"/>
    <property type="match status" value="1"/>
</dbReference>
<dbReference type="HAMAP" id="MF_00001">
    <property type="entry name" value="Asp_carb_tr"/>
    <property type="match status" value="1"/>
</dbReference>
<dbReference type="InterPro" id="IPR017926">
    <property type="entry name" value="GATASE"/>
</dbReference>
<dbReference type="Gene3D" id="3.40.50.880">
    <property type="match status" value="1"/>
</dbReference>
<dbReference type="GO" id="GO:0044205">
    <property type="term" value="P:'de novo' UMP biosynthetic process"/>
    <property type="evidence" value="ECO:0007669"/>
    <property type="project" value="UniProtKB-UniPathway"/>
</dbReference>
<dbReference type="PROSITE" id="PS51855">
    <property type="entry name" value="MGS"/>
    <property type="match status" value="1"/>
</dbReference>
<evidence type="ECO:0000256" key="7">
    <source>
        <dbReference type="ARBA" id="ARBA00022533"/>
    </source>
</evidence>
<feature type="domain" description="ATP-grasp" evidence="31">
    <location>
        <begin position="1062"/>
        <end position="1253"/>
    </location>
</feature>
<dbReference type="InterPro" id="IPR006130">
    <property type="entry name" value="Asp/Orn_carbamoylTrfase"/>
</dbReference>
<evidence type="ECO:0000256" key="23">
    <source>
        <dbReference type="ARBA" id="ARBA00043998"/>
    </source>
</evidence>
<dbReference type="Gene3D" id="3.30.470.20">
    <property type="entry name" value="ATP-grasp fold, B domain"/>
    <property type="match status" value="2"/>
</dbReference>
<dbReference type="InterPro" id="IPR002195">
    <property type="entry name" value="Dihydroorotase_CS"/>
</dbReference>
<comment type="cofactor">
    <cofactor evidence="1">
        <name>Zn(2+)</name>
        <dbReference type="ChEBI" id="CHEBI:29105"/>
    </cofactor>
</comment>
<keyword evidence="14" id="KW-0378">Hydrolase</keyword>
<dbReference type="UniPathway" id="UPA00070">
    <property type="reaction ID" value="UER00115"/>
</dbReference>
<comment type="catalytic activity">
    <reaction evidence="25">
        <text>(S)-dihydroorotate + H2O = N-carbamoyl-L-aspartate + H(+)</text>
        <dbReference type="Rhea" id="RHEA:24296"/>
        <dbReference type="ChEBI" id="CHEBI:15377"/>
        <dbReference type="ChEBI" id="CHEBI:15378"/>
        <dbReference type="ChEBI" id="CHEBI:30864"/>
        <dbReference type="ChEBI" id="CHEBI:32814"/>
        <dbReference type="EC" id="3.5.2.3"/>
    </reaction>
</comment>
<gene>
    <name evidence="33" type="ORF">g.16028</name>
</gene>
<evidence type="ECO:0000256" key="18">
    <source>
        <dbReference type="ARBA" id="ARBA00022975"/>
    </source>
</evidence>
<dbReference type="FunFam" id="3.30.470.20:FF:000001">
    <property type="entry name" value="Carbamoyl-phosphate synthase large chain"/>
    <property type="match status" value="1"/>
</dbReference>
<dbReference type="InterPro" id="IPR002082">
    <property type="entry name" value="Asp_carbamoyltransf"/>
</dbReference>
<dbReference type="Gene3D" id="3.40.50.1370">
    <property type="entry name" value="Aspartate/ornithine carbamoyltransferase"/>
    <property type="match status" value="2"/>
</dbReference>
<comment type="catalytic activity">
    <reaction evidence="26">
        <text>hydrogencarbonate + L-glutamine + 2 ATP + H2O = carbamoyl phosphate + L-glutamate + 2 ADP + phosphate + 2 H(+)</text>
        <dbReference type="Rhea" id="RHEA:18633"/>
        <dbReference type="ChEBI" id="CHEBI:15377"/>
        <dbReference type="ChEBI" id="CHEBI:15378"/>
        <dbReference type="ChEBI" id="CHEBI:17544"/>
        <dbReference type="ChEBI" id="CHEBI:29985"/>
        <dbReference type="ChEBI" id="CHEBI:30616"/>
        <dbReference type="ChEBI" id="CHEBI:43474"/>
        <dbReference type="ChEBI" id="CHEBI:58228"/>
        <dbReference type="ChEBI" id="CHEBI:58359"/>
        <dbReference type="ChEBI" id="CHEBI:456216"/>
        <dbReference type="EC" id="6.3.5.5"/>
    </reaction>
</comment>
<dbReference type="CDD" id="cd01316">
    <property type="entry name" value="CAD_DHOase"/>
    <property type="match status" value="1"/>
</dbReference>
<evidence type="ECO:0000256" key="17">
    <source>
        <dbReference type="ARBA" id="ARBA00022962"/>
    </source>
</evidence>
<evidence type="ECO:0000256" key="13">
    <source>
        <dbReference type="ARBA" id="ARBA00022741"/>
    </source>
</evidence>
<dbReference type="InterPro" id="IPR006131">
    <property type="entry name" value="Asp_carbamoyltransf_Asp/Orn-bd"/>
</dbReference>
<dbReference type="InterPro" id="IPR006274">
    <property type="entry name" value="CarbamoylP_synth_ssu"/>
</dbReference>
<dbReference type="GO" id="GO:0004359">
    <property type="term" value="F:glutaminase activity"/>
    <property type="evidence" value="ECO:0007669"/>
    <property type="project" value="UniProtKB-EC"/>
</dbReference>
<evidence type="ECO:0000256" key="2">
    <source>
        <dbReference type="ARBA" id="ARBA00004496"/>
    </source>
</evidence>
<dbReference type="Gene3D" id="3.30.1490.20">
    <property type="entry name" value="ATP-grasp fold, A domain"/>
    <property type="match status" value="1"/>
</dbReference>
<dbReference type="NCBIfam" id="NF002032">
    <property type="entry name" value="PRK00856.1"/>
    <property type="match status" value="1"/>
</dbReference>
<dbReference type="PANTHER" id="PTHR11405:SF5">
    <property type="entry name" value="CAD PROTEIN"/>
    <property type="match status" value="1"/>
</dbReference>
<evidence type="ECO:0000259" key="31">
    <source>
        <dbReference type="PROSITE" id="PS50975"/>
    </source>
</evidence>
<dbReference type="Gene3D" id="3.50.30.20">
    <property type="entry name" value="Carbamoyl-phosphate synthase small subunit, N-terminal domain"/>
    <property type="match status" value="1"/>
</dbReference>
<dbReference type="InterPro" id="IPR016185">
    <property type="entry name" value="PreATP-grasp_dom_sf"/>
</dbReference>
<dbReference type="Pfam" id="PF25596">
    <property type="entry name" value="CPSase_L_D1"/>
    <property type="match status" value="2"/>
</dbReference>
<comment type="catalytic activity">
    <reaction evidence="28">
        <text>L-glutamine + H2O = L-glutamate + NH4(+)</text>
        <dbReference type="Rhea" id="RHEA:15889"/>
        <dbReference type="ChEBI" id="CHEBI:15377"/>
        <dbReference type="ChEBI" id="CHEBI:28938"/>
        <dbReference type="ChEBI" id="CHEBI:29985"/>
        <dbReference type="ChEBI" id="CHEBI:58359"/>
        <dbReference type="EC" id="3.5.1.2"/>
    </reaction>
</comment>
<keyword evidence="13 30" id="KW-0547">Nucleotide-binding</keyword>
<dbReference type="SUPFAM" id="SSF52021">
    <property type="entry name" value="Carbamoyl phosphate synthetase, small subunit N-terminal domain"/>
    <property type="match status" value="1"/>
</dbReference>
<dbReference type="GO" id="GO:0006207">
    <property type="term" value="P:'de novo' pyrimidine nucleobase biosynthetic process"/>
    <property type="evidence" value="ECO:0007669"/>
    <property type="project" value="InterPro"/>
</dbReference>
<comment type="pathway">
    <text evidence="4">Pyrimidine metabolism; UMP biosynthesis via de novo pathway; (S)-dihydroorotate from bicarbonate: step 2/3.</text>
</comment>
<dbReference type="InterPro" id="IPR036901">
    <property type="entry name" value="Asp/Orn_carbamoylTrfase_sf"/>
</dbReference>
<dbReference type="GO" id="GO:0004151">
    <property type="term" value="F:dihydroorotase activity"/>
    <property type="evidence" value="ECO:0007669"/>
    <property type="project" value="UniProtKB-EC"/>
</dbReference>
<dbReference type="FunFam" id="3.30.1490.20:FF:000001">
    <property type="entry name" value="Carbamoyl-phosphate synthase large chain"/>
    <property type="match status" value="1"/>
</dbReference>
<proteinExistence type="inferred from homology"/>
<dbReference type="PRINTS" id="PR00100">
    <property type="entry name" value="AOTCASE"/>
</dbReference>
<evidence type="ECO:0000256" key="16">
    <source>
        <dbReference type="ARBA" id="ARBA00022840"/>
    </source>
</evidence>
<dbReference type="GO" id="GO:0004088">
    <property type="term" value="F:carbamoyl-phosphate synthase (glutamine-hydrolyzing) activity"/>
    <property type="evidence" value="ECO:0007669"/>
    <property type="project" value="UniProtKB-EC"/>
</dbReference>
<keyword evidence="12" id="KW-0677">Repeat</keyword>
<dbReference type="InterPro" id="IPR058047">
    <property type="entry name" value="CPSase_preATP-grasp"/>
</dbReference>
<keyword evidence="15" id="KW-0862">Zinc</keyword>
<comment type="similarity">
    <text evidence="21">In the C-terminal section; belongs to the aspartate/ornithine carbamoyltransferase superfamily. ATCase family.</text>
</comment>
<dbReference type="SUPFAM" id="SSF52440">
    <property type="entry name" value="PreATP-grasp domain"/>
    <property type="match status" value="2"/>
</dbReference>
<dbReference type="Pfam" id="PF02786">
    <property type="entry name" value="CPSase_L_D2"/>
    <property type="match status" value="2"/>
</dbReference>
<keyword evidence="6" id="KW-0963">Cytoplasm</keyword>
<dbReference type="FunFam" id="1.10.1030.10:FF:000001">
    <property type="entry name" value="Carbamoyl-phosphate synthase large chain"/>
    <property type="match status" value="1"/>
</dbReference>
<dbReference type="PRINTS" id="PR00098">
    <property type="entry name" value="CPSASE"/>
</dbReference>
<dbReference type="SUPFAM" id="SSF56059">
    <property type="entry name" value="Glutathione synthetase ATP-binding domain-like"/>
    <property type="match status" value="2"/>
</dbReference>
<evidence type="ECO:0000256" key="12">
    <source>
        <dbReference type="ARBA" id="ARBA00022737"/>
    </source>
</evidence>
<dbReference type="InterPro" id="IPR006275">
    <property type="entry name" value="CPSase_lsu"/>
</dbReference>
<dbReference type="FunFam" id="3.40.50.1380:FF:000005">
    <property type="entry name" value="CAD protein-like isoform X1"/>
    <property type="match status" value="1"/>
</dbReference>
<evidence type="ECO:0000256" key="25">
    <source>
        <dbReference type="ARBA" id="ARBA00048492"/>
    </source>
</evidence>
<dbReference type="PRINTS" id="PR00101">
    <property type="entry name" value="ATCASE"/>
</dbReference>
<evidence type="ECO:0000256" key="11">
    <source>
        <dbReference type="ARBA" id="ARBA00022723"/>
    </source>
</evidence>
<evidence type="ECO:0000259" key="32">
    <source>
        <dbReference type="PROSITE" id="PS51855"/>
    </source>
</evidence>
<dbReference type="NCBIfam" id="NF009475">
    <property type="entry name" value="PRK12838.1"/>
    <property type="match status" value="1"/>
</dbReference>
<keyword evidence="19" id="KW-0511">Multifunctional enzyme</keyword>
<keyword evidence="8" id="KW-0597">Phosphoprotein</keyword>
<dbReference type="InterPro" id="IPR011059">
    <property type="entry name" value="Metal-dep_hydrolase_composite"/>
</dbReference>
<dbReference type="EMBL" id="GEDC01008180">
    <property type="protein sequence ID" value="JAS29118.1"/>
    <property type="molecule type" value="Transcribed_RNA"/>
</dbReference>
<dbReference type="SUPFAM" id="SSF52335">
    <property type="entry name" value="Methylglyoxal synthase-like"/>
    <property type="match status" value="1"/>
</dbReference>
<dbReference type="SUPFAM" id="SSF51556">
    <property type="entry name" value="Metallo-dependent hydrolases"/>
    <property type="match status" value="1"/>
</dbReference>
<dbReference type="FunFam" id="3.40.50.1370:FF:000002">
    <property type="entry name" value="Aspartate carbamoyltransferase 2"/>
    <property type="match status" value="1"/>
</dbReference>
<dbReference type="SMART" id="SM00851">
    <property type="entry name" value="MGS"/>
    <property type="match status" value="1"/>
</dbReference>
<keyword evidence="10" id="KW-0808">Transferase</keyword>
<evidence type="ECO:0000256" key="28">
    <source>
        <dbReference type="ARBA" id="ARBA00049534"/>
    </source>
</evidence>
<dbReference type="InterPro" id="IPR035686">
    <property type="entry name" value="CPSase_GATase1"/>
</dbReference>
<evidence type="ECO:0000256" key="27">
    <source>
        <dbReference type="ARBA" id="ARBA00048859"/>
    </source>
</evidence>
<dbReference type="Pfam" id="PF02787">
    <property type="entry name" value="CPSase_L_D3"/>
    <property type="match status" value="1"/>
</dbReference>
<dbReference type="NCBIfam" id="TIGR01369">
    <property type="entry name" value="CPSaseII_lrg"/>
    <property type="match status" value="1"/>
</dbReference>
<dbReference type="FunFam" id="3.40.50.20:FF:000002">
    <property type="entry name" value="Carbamoyl-phosphate synthase large chain"/>
    <property type="match status" value="1"/>
</dbReference>
<dbReference type="InterPro" id="IPR002474">
    <property type="entry name" value="CarbamoylP_synth_ssu_N"/>
</dbReference>
<dbReference type="Gene3D" id="3.20.20.140">
    <property type="entry name" value="Metal-dependent hydrolases"/>
    <property type="match status" value="1"/>
</dbReference>
<dbReference type="HAMAP" id="MF_01209">
    <property type="entry name" value="CPSase_S_chain"/>
    <property type="match status" value="1"/>
</dbReference>
<keyword evidence="9" id="KW-0436">Ligase</keyword>
<comment type="pathway">
    <text evidence="5">Pyrimidine metabolism; UMP biosynthesis via de novo pathway; (S)-dihydroorotate from bicarbonate: step 3/3.</text>
</comment>
<dbReference type="Pfam" id="PF02142">
    <property type="entry name" value="MGS"/>
    <property type="match status" value="1"/>
</dbReference>
<dbReference type="InterPro" id="IPR011607">
    <property type="entry name" value="MGS-like_dom"/>
</dbReference>
<dbReference type="InterPro" id="IPR036897">
    <property type="entry name" value="CarbamoylP_synth_lsu_oligo_sf"/>
</dbReference>
<dbReference type="Gene3D" id="1.10.1030.10">
    <property type="entry name" value="Carbamoyl-phosphate synthetase, large subunit oligomerisation domain"/>
    <property type="match status" value="1"/>
</dbReference>
<dbReference type="SUPFAM" id="SSF51338">
    <property type="entry name" value="Composite domain of metallo-dependent hydrolases"/>
    <property type="match status" value="1"/>
</dbReference>
<evidence type="ECO:0000256" key="29">
    <source>
        <dbReference type="ARBA" id="ARBA00059164"/>
    </source>
</evidence>
<comment type="catalytic activity">
    <reaction evidence="27">
        <text>carbamoyl phosphate + L-aspartate = N-carbamoyl-L-aspartate + phosphate + H(+)</text>
        <dbReference type="Rhea" id="RHEA:20013"/>
        <dbReference type="ChEBI" id="CHEBI:15378"/>
        <dbReference type="ChEBI" id="CHEBI:29991"/>
        <dbReference type="ChEBI" id="CHEBI:32814"/>
        <dbReference type="ChEBI" id="CHEBI:43474"/>
        <dbReference type="ChEBI" id="CHEBI:58228"/>
        <dbReference type="EC" id="2.1.3.2"/>
    </reaction>
</comment>
<sequence>MGITDDQQVCSLVLEDGTIFTGKCFGAPISVDGEIVFQTGMVGYPESLTDPSYHAQILVLTYPLIGNYGVPNDDKDEHNLPKNFESYRIWAAGLVVGEVCNTPSHWQQTRTLSKWLNEHKVPGICGIDTRELTKIIREKGNVLGKIIMHSDQLPTPLKQISIKDPNKRNLVEEVSIKKSVSYNMLGSIRICAIDCGLKYNQIRCLVARGARVDVVPWDFPVNANQYDGLFISNGPGDPSMATKTVENIKTAMSSGKPIFGICLGHQLLSISAGCSTYKMKYGNRGHNQPCSHHGTDRCYMTSQNHGFAVDSQTLPDGWLPLFTNKNDNTNEGIVHSTLPFFSVQFHPEHSSGPQDLECLFDVFLDAVKAHKTSSGVGITMPSRIKDCLIYKPPTTLPVNNKPRKVLILGSGGLSIGQAGEFDYSGSQAIKALQEHKIQTVLINPNIATVQTSKGLADKVYFLPLVPSYVEQVICSERPDGVLLTFGGQTALNCGVELQKAGVFDKYGVRVLGTPIQSIIETEDRKIFADRINEIGERVAPSAAVYNINEALEAAEKLGYPVLARAAFSLGGLGSGFANNGEELRQLAQQAFAHSSQLIIDKSLKGWKEVEYEVVRDAFDNCITVCNMENVDPLGIHTGESIVVAPSQTLTNKEYNKLRTTALNVIRHFGVVGECNIQYALSPTSEEYYIIEVNARLSRSSALASKATGFPLAYVAAKLSLNLSLADIKNSVTATTTACFEPSLDYCVVKIPRWDLSKFSRVSTKIGSSMKSVGEVMAIGRKFEEAFQKALRMVDENVVGFDPSIKIPNDEELEKPTDKRMFVLAAALKNGYSIDKLYELTKIDRWFLHKMKNIISMNTLLESMAPRDLSAEVLLEAKRFGFSDKQIAMCVKSTELAVRKKRCEYGVTPFVKQIDTVAAEWPAATNYLYITYNGSAHDLTFPGGLTMVIGSGVYRIGSSVEFDWCAVGCLRELRKLGRKTIMVNYNPETVSTDYDMCDRLYFEEISFEVVMDIYDIENPEGIILSMGGQLPNNIAMDLHRQQARILGSSPESVDGAENRFKFSRMLDRIGISQPRWKELTNLQSARSFCEEVGYPCLVRPSYVLSGAAMNVAHSEHDLENYLVSASEVSKEHPVVISKFILEAKEIDVDAVACDGIILCMAVSEHVENAGVHSGDATLVTPPQDINQETLTKIQAIARAVASSLEVTGPFNMQLIAKDNVLKVIECNVRVSRSFPFVSKTLNHDFVAMATKVIVGEKVEPVDVLSGCGKVGVKVAVFSFSRLAGADVMLGVEMASTGEVACFGDNRYEAYLKAMISTGFQMPKKAILLSIGSFKHKNELLPSIRSLHKMGFKLYASMGTADFYNEHGVQVESVHWSFENIGENTTSRDLCNLHEFLARRDFDLVINLPMRNRGAQRVSAFMTYGYRTRRLAVDYSVPLVTDVKCAKLLVEAMLKIKQEPKMKTHTDCISSNKLVKLPGLIDVHVHAREPGATHKEDISTCTAAALAGGITMICAMPNTSPAITNQATFELVKELAEKGARCDYAIFLGATSDNHNEIPELAPQAAGLKMYLNETFNTLRLPDLTHWIKHFDSWPTKSPLCVHAEGQTTAAVLLLATLHSRPIHVCHVARKEEIQIIRAAKEKGLPVTCEVCPHHLFLNNNAVETLGESKAQVRPILCSEADRQALWDNLDVIDCFATDHAPHTLEEKTSEKPPPGFPGLETMLPLLLTAVNEGKLSIEDLINKLHKNPRKIFNLPEQPNTYVEVDMDTEWVIPDAMPFSRSGWTPFAGLKVKGCVHRVVLRGEVAYVEGQVLVNPGFGQDVREWQSGKKVTLFPNIEVPGLSHHSTDSVLLNPYQTHHIDHWEEESTHEYKMLDVPTKGSSLDHHLLGPSISPLPFLSRYKSDSNPNLSHQPAIPSHSHGLHNHHILSVDMFSKEQLNEIFNLAQTLRVYVLKERPLDHILRGKVMASIFYEVSTRTSSSFNTAMQRLGGRVVHIDETSSSVKKGETLEDTVAVMAGYADVIVLRHPEPGAVGRAAQHCRKPLINAGDGVGEHPTQALLDVFTIREEIGTVNNLTITMVGDLRYGRTVHSLARILTHYNVQLQYVSPPNLGMPLHVVQYVASRGISQVEFTSLEEVLPETDVLYMTRIQRERFPSQEEYEKACGLYVLTPHLLTKAKRKMVVMHPLPRVFEISPELDSDPRAAYFRQAECGLYVRMALLAMVLGKC</sequence>
<dbReference type="Gene3D" id="3.40.50.20">
    <property type="match status" value="2"/>
</dbReference>
<dbReference type="GO" id="GO:0006541">
    <property type="term" value="P:glutamine metabolic process"/>
    <property type="evidence" value="ECO:0007669"/>
    <property type="project" value="InterPro"/>
</dbReference>
<dbReference type="SUPFAM" id="SSF53671">
    <property type="entry name" value="Aspartate/ornithine carbamoyltransferase"/>
    <property type="match status" value="1"/>
</dbReference>
<dbReference type="SMART" id="SM01097">
    <property type="entry name" value="CPSase_sm_chain"/>
    <property type="match status" value="1"/>
</dbReference>
<dbReference type="Pfam" id="PF00988">
    <property type="entry name" value="CPSase_sm_chain"/>
    <property type="match status" value="1"/>
</dbReference>
<organism evidence="33">
    <name type="scientific">Clastoptera arizonana</name>
    <name type="common">Arizona spittle bug</name>
    <dbReference type="NCBI Taxonomy" id="38151"/>
    <lineage>
        <taxon>Eukaryota</taxon>
        <taxon>Metazoa</taxon>
        <taxon>Ecdysozoa</taxon>
        <taxon>Arthropoda</taxon>
        <taxon>Hexapoda</taxon>
        <taxon>Insecta</taxon>
        <taxon>Pterygota</taxon>
        <taxon>Neoptera</taxon>
        <taxon>Paraneoptera</taxon>
        <taxon>Hemiptera</taxon>
        <taxon>Auchenorrhyncha</taxon>
        <taxon>Cercopoidea</taxon>
        <taxon>Clastopteridae</taxon>
        <taxon>Clastoptera</taxon>
    </lineage>
</organism>
<dbReference type="GO" id="GO:0005524">
    <property type="term" value="F:ATP binding"/>
    <property type="evidence" value="ECO:0007669"/>
    <property type="project" value="UniProtKB-UniRule"/>
</dbReference>
<dbReference type="InterPro" id="IPR032466">
    <property type="entry name" value="Metal_Hydrolase"/>
</dbReference>
<dbReference type="SUPFAM" id="SSF52317">
    <property type="entry name" value="Class I glutamine amidotransferase-like"/>
    <property type="match status" value="1"/>
</dbReference>
<dbReference type="GO" id="GO:0005951">
    <property type="term" value="C:carbamoyl-phosphate synthase complex"/>
    <property type="evidence" value="ECO:0007669"/>
    <property type="project" value="TreeGrafter"/>
</dbReference>
<dbReference type="FunFam" id="3.30.470.20:FF:000004">
    <property type="entry name" value="Carbamoyl-phosphate synthase (glutamine-hydrolyzing)"/>
    <property type="match status" value="1"/>
</dbReference>
<evidence type="ECO:0000256" key="4">
    <source>
        <dbReference type="ARBA" id="ARBA00004852"/>
    </source>
</evidence>
<evidence type="ECO:0000313" key="33">
    <source>
        <dbReference type="EMBL" id="JAS29118.1"/>
    </source>
</evidence>
<dbReference type="FunFam" id="3.20.20.140:FF:000036">
    <property type="entry name" value="Carbamoyl-phosphate synthase large chain"/>
    <property type="match status" value="1"/>
</dbReference>
<dbReference type="InterPro" id="IPR036480">
    <property type="entry name" value="CarbP_synth_ssu_N_sf"/>
</dbReference>
<dbReference type="SUPFAM" id="SSF48108">
    <property type="entry name" value="Carbamoyl phosphate synthetase, large subunit connection domain"/>
    <property type="match status" value="1"/>
</dbReference>
<dbReference type="InterPro" id="IPR005483">
    <property type="entry name" value="CPSase_dom"/>
</dbReference>
<dbReference type="GO" id="GO:0046872">
    <property type="term" value="F:metal ion binding"/>
    <property type="evidence" value="ECO:0007669"/>
    <property type="project" value="UniProtKB-KW"/>
</dbReference>
<evidence type="ECO:0000256" key="6">
    <source>
        <dbReference type="ARBA" id="ARBA00022490"/>
    </source>
</evidence>
<evidence type="ECO:0000256" key="24">
    <source>
        <dbReference type="ARBA" id="ARBA00047359"/>
    </source>
</evidence>
<dbReference type="Pfam" id="PF00185">
    <property type="entry name" value="OTCace"/>
    <property type="match status" value="1"/>
</dbReference>
<dbReference type="PROSITE" id="PS00483">
    <property type="entry name" value="DIHYDROOROTASE_2"/>
    <property type="match status" value="1"/>
</dbReference>
<dbReference type="Pfam" id="PF01979">
    <property type="entry name" value="Amidohydro_1"/>
    <property type="match status" value="1"/>
</dbReference>
<dbReference type="InterPro" id="IPR013815">
    <property type="entry name" value="ATP_grasp_subdomain_1"/>
</dbReference>
<dbReference type="NCBIfam" id="NF009455">
    <property type="entry name" value="PRK12815.1"/>
    <property type="match status" value="1"/>
</dbReference>
<protein>
    <submittedName>
        <fullName evidence="33">Uncharacterized protein</fullName>
    </submittedName>
</protein>
<evidence type="ECO:0000256" key="14">
    <source>
        <dbReference type="ARBA" id="ARBA00022801"/>
    </source>
</evidence>
<dbReference type="InterPro" id="IPR036914">
    <property type="entry name" value="MGS-like_dom_sf"/>
</dbReference>
<dbReference type="FunFam" id="3.50.30.20:FF:000002">
    <property type="entry name" value="Carbamoyl-phosphate synthase 1, mitochondrial"/>
    <property type="match status" value="1"/>
</dbReference>